<dbReference type="HAMAP" id="MF_00268">
    <property type="entry name" value="RecA"/>
    <property type="match status" value="1"/>
</dbReference>
<dbReference type="Pfam" id="PF21096">
    <property type="entry name" value="RecA_C"/>
    <property type="match status" value="1"/>
</dbReference>
<name>A0A1V4IPI6_9CLOT</name>
<protein>
    <recommendedName>
        <fullName evidence="2 7">Protein RecA</fullName>
    </recommendedName>
    <alternativeName>
        <fullName evidence="7 8">Recombinase A</fullName>
    </alternativeName>
</protein>
<dbReference type="Gene3D" id="3.40.50.300">
    <property type="entry name" value="P-loop containing nucleotide triphosphate hydrolases"/>
    <property type="match status" value="1"/>
</dbReference>
<dbReference type="OrthoDB" id="9776733at2"/>
<evidence type="ECO:0000259" key="11">
    <source>
        <dbReference type="PROSITE" id="PS50162"/>
    </source>
</evidence>
<dbReference type="PROSITE" id="PS50162">
    <property type="entry name" value="RECA_2"/>
    <property type="match status" value="1"/>
</dbReference>
<dbReference type="InterPro" id="IPR049261">
    <property type="entry name" value="RecA-like_C"/>
</dbReference>
<keyword evidence="7 8" id="KW-0742">SOS response</keyword>
<feature type="compositionally biased region" description="Basic and acidic residues" evidence="10">
    <location>
        <begin position="339"/>
        <end position="349"/>
    </location>
</feature>
<dbReference type="InterPro" id="IPR023400">
    <property type="entry name" value="RecA_C_sf"/>
</dbReference>
<keyword evidence="4 7" id="KW-0067">ATP-binding</keyword>
<dbReference type="FunFam" id="3.40.50.300:FF:000087">
    <property type="entry name" value="Recombinase RecA"/>
    <property type="match status" value="1"/>
</dbReference>
<gene>
    <name evidence="7 13" type="primary">recA</name>
    <name evidence="13" type="ORF">CLORY_21290</name>
</gene>
<evidence type="ECO:0000259" key="12">
    <source>
        <dbReference type="PROSITE" id="PS50163"/>
    </source>
</evidence>
<dbReference type="InterPro" id="IPR027417">
    <property type="entry name" value="P-loop_NTPase"/>
</dbReference>
<feature type="domain" description="RecA family profile 1" evidence="11">
    <location>
        <begin position="38"/>
        <end position="197"/>
    </location>
</feature>
<evidence type="ECO:0000256" key="3">
    <source>
        <dbReference type="ARBA" id="ARBA00022741"/>
    </source>
</evidence>
<keyword evidence="14" id="KW-1185">Reference proteome</keyword>
<keyword evidence="5 7" id="KW-0238">DNA-binding</keyword>
<dbReference type="GO" id="GO:0005829">
    <property type="term" value="C:cytosol"/>
    <property type="evidence" value="ECO:0007669"/>
    <property type="project" value="TreeGrafter"/>
</dbReference>
<feature type="domain" description="RecA family profile 2" evidence="12">
    <location>
        <begin position="202"/>
        <end position="275"/>
    </location>
</feature>
<evidence type="ECO:0000256" key="4">
    <source>
        <dbReference type="ARBA" id="ARBA00022840"/>
    </source>
</evidence>
<evidence type="ECO:0000313" key="13">
    <source>
        <dbReference type="EMBL" id="OPJ61823.1"/>
    </source>
</evidence>
<dbReference type="InterPro" id="IPR013765">
    <property type="entry name" value="DNA_recomb/repair_RecA"/>
</dbReference>
<dbReference type="GO" id="GO:0009432">
    <property type="term" value="P:SOS response"/>
    <property type="evidence" value="ECO:0007669"/>
    <property type="project" value="UniProtKB-UniRule"/>
</dbReference>
<dbReference type="NCBIfam" id="TIGR02012">
    <property type="entry name" value="tigrfam_recA"/>
    <property type="match status" value="1"/>
</dbReference>
<dbReference type="PROSITE" id="PS00321">
    <property type="entry name" value="RECA_1"/>
    <property type="match status" value="1"/>
</dbReference>
<dbReference type="Proteomes" id="UP000190080">
    <property type="component" value="Unassembled WGS sequence"/>
</dbReference>
<evidence type="ECO:0000256" key="9">
    <source>
        <dbReference type="RuleBase" id="RU004527"/>
    </source>
</evidence>
<evidence type="ECO:0000256" key="2">
    <source>
        <dbReference type="ARBA" id="ARBA00015553"/>
    </source>
</evidence>
<reference evidence="13 14" key="1">
    <citation type="submission" date="2017-03" db="EMBL/GenBank/DDBJ databases">
        <title>Genome sequence of Clostridium oryzae DSM 28571.</title>
        <authorList>
            <person name="Poehlein A."/>
            <person name="Daniel R."/>
        </authorList>
    </citation>
    <scope>NUCLEOTIDE SEQUENCE [LARGE SCALE GENOMIC DNA]</scope>
    <source>
        <strain evidence="13 14">DSM 28571</strain>
    </source>
</reference>
<dbReference type="STRING" id="1450648.CLORY_21290"/>
<organism evidence="13 14">
    <name type="scientific">Clostridium oryzae</name>
    <dbReference type="NCBI Taxonomy" id="1450648"/>
    <lineage>
        <taxon>Bacteria</taxon>
        <taxon>Bacillati</taxon>
        <taxon>Bacillota</taxon>
        <taxon>Clostridia</taxon>
        <taxon>Eubacteriales</taxon>
        <taxon>Clostridiaceae</taxon>
        <taxon>Clostridium</taxon>
    </lineage>
</organism>
<dbReference type="GO" id="GO:0003697">
    <property type="term" value="F:single-stranded DNA binding"/>
    <property type="evidence" value="ECO:0007669"/>
    <property type="project" value="UniProtKB-UniRule"/>
</dbReference>
<dbReference type="Pfam" id="PF00154">
    <property type="entry name" value="RecA_N"/>
    <property type="match status" value="1"/>
</dbReference>
<evidence type="ECO:0000256" key="1">
    <source>
        <dbReference type="ARBA" id="ARBA00009391"/>
    </source>
</evidence>
<evidence type="ECO:0000256" key="7">
    <source>
        <dbReference type="HAMAP-Rule" id="MF_00268"/>
    </source>
</evidence>
<dbReference type="PROSITE" id="PS50163">
    <property type="entry name" value="RECA_3"/>
    <property type="match status" value="1"/>
</dbReference>
<dbReference type="GO" id="GO:0005524">
    <property type="term" value="F:ATP binding"/>
    <property type="evidence" value="ECO:0007669"/>
    <property type="project" value="UniProtKB-UniRule"/>
</dbReference>
<dbReference type="InterPro" id="IPR020587">
    <property type="entry name" value="RecA_monomer-monomer_interface"/>
</dbReference>
<dbReference type="PRINTS" id="PR00142">
    <property type="entry name" value="RECA"/>
</dbReference>
<accession>A0A1V4IPI6</accession>
<sequence>MANLDMEKIKAIENAMTQIEKQFGKGSVMKLGEHSILNVDSISTGCLDLDIALGIGGVPRGRIIEIYGPESSGKTTVALHILAEAQKNGGVAAFIDAEHALDPGYAKILGVDIDNLIVSQPDTGEQALEIAEALVRSNAIDAIVVDSVAALVPRAEIEGEMGDSHVGLQARLMSQALRKLAGSINKSKCVVIFINQLREKVGVMFGNPETTPGGRALKFYASVRMDIRRIDSIKQGDEVIGNRTRVKVVKNKVAPPFRNAEFDIMYNGGISKEGTILDVGVKEDIVQKSGAWFSYNEVRLGQGRENAKQFLKENADVSWTIEKTIREKHELPIPVKSSNDVKLDNKSTDKSTGNQDKTNKEEKVDKK</sequence>
<evidence type="ECO:0000256" key="5">
    <source>
        <dbReference type="ARBA" id="ARBA00023125"/>
    </source>
</evidence>
<keyword evidence="7 8" id="KW-0234">DNA repair</keyword>
<proteinExistence type="inferred from homology"/>
<dbReference type="SUPFAM" id="SSF52540">
    <property type="entry name" value="P-loop containing nucleoside triphosphate hydrolases"/>
    <property type="match status" value="1"/>
</dbReference>
<keyword evidence="7 9" id="KW-0227">DNA damage</keyword>
<dbReference type="RefSeq" id="WP_079424091.1">
    <property type="nucleotide sequence ID" value="NZ_MZGV01000019.1"/>
</dbReference>
<dbReference type="InterPro" id="IPR020584">
    <property type="entry name" value="DNA_recomb/repair_RecA_CS"/>
</dbReference>
<comment type="subcellular location">
    <subcellularLocation>
        <location evidence="7">Cytoplasm</location>
    </subcellularLocation>
</comment>
<dbReference type="PANTHER" id="PTHR45900:SF1">
    <property type="entry name" value="MITOCHONDRIAL DNA REPAIR PROTEIN RECA HOMOLOG-RELATED"/>
    <property type="match status" value="1"/>
</dbReference>
<dbReference type="AlphaFoldDB" id="A0A1V4IPI6"/>
<dbReference type="GO" id="GO:0140664">
    <property type="term" value="F:ATP-dependent DNA damage sensor activity"/>
    <property type="evidence" value="ECO:0007669"/>
    <property type="project" value="InterPro"/>
</dbReference>
<dbReference type="SMART" id="SM00382">
    <property type="entry name" value="AAA"/>
    <property type="match status" value="1"/>
</dbReference>
<dbReference type="GO" id="GO:0003684">
    <property type="term" value="F:damaged DNA binding"/>
    <property type="evidence" value="ECO:0007669"/>
    <property type="project" value="UniProtKB-UniRule"/>
</dbReference>
<dbReference type="EMBL" id="MZGV01000019">
    <property type="protein sequence ID" value="OPJ61823.1"/>
    <property type="molecule type" value="Genomic_DNA"/>
</dbReference>
<dbReference type="InterPro" id="IPR003593">
    <property type="entry name" value="AAA+_ATPase"/>
</dbReference>
<comment type="function">
    <text evidence="7">Can catalyze the hydrolysis of ATP in the presence of single-stranded DNA, the ATP-dependent uptake of single-stranded DNA by duplex DNA, and the ATP-dependent hybridization of homologous single-stranded DNAs. It interacts with LexA causing its activation and leading to its autocatalytic cleavage.</text>
</comment>
<feature type="region of interest" description="Disordered" evidence="10">
    <location>
        <begin position="329"/>
        <end position="367"/>
    </location>
</feature>
<feature type="compositionally biased region" description="Basic and acidic residues" evidence="10">
    <location>
        <begin position="357"/>
        <end position="367"/>
    </location>
</feature>
<evidence type="ECO:0000313" key="14">
    <source>
        <dbReference type="Proteomes" id="UP000190080"/>
    </source>
</evidence>
<dbReference type="CDD" id="cd00983">
    <property type="entry name" value="RecA"/>
    <property type="match status" value="1"/>
</dbReference>
<comment type="caution">
    <text evidence="13">The sequence shown here is derived from an EMBL/GenBank/DDBJ whole genome shotgun (WGS) entry which is preliminary data.</text>
</comment>
<evidence type="ECO:0000256" key="6">
    <source>
        <dbReference type="ARBA" id="ARBA00023172"/>
    </source>
</evidence>
<keyword evidence="6 7" id="KW-0233">DNA recombination</keyword>
<evidence type="ECO:0000256" key="8">
    <source>
        <dbReference type="RuleBase" id="RU000526"/>
    </source>
</evidence>
<comment type="similarity">
    <text evidence="1 7 9">Belongs to the RecA family.</text>
</comment>
<keyword evidence="7" id="KW-0963">Cytoplasm</keyword>
<keyword evidence="3 7" id="KW-0547">Nucleotide-binding</keyword>
<dbReference type="InterPro" id="IPR020588">
    <property type="entry name" value="RecA_ATP-bd"/>
</dbReference>
<dbReference type="InterPro" id="IPR049428">
    <property type="entry name" value="RecA-like_N"/>
</dbReference>
<dbReference type="GO" id="GO:0006310">
    <property type="term" value="P:DNA recombination"/>
    <property type="evidence" value="ECO:0007669"/>
    <property type="project" value="UniProtKB-UniRule"/>
</dbReference>
<dbReference type="SUPFAM" id="SSF54752">
    <property type="entry name" value="RecA protein, C-terminal domain"/>
    <property type="match status" value="1"/>
</dbReference>
<feature type="binding site" evidence="7">
    <location>
        <begin position="68"/>
        <end position="75"/>
    </location>
    <ligand>
        <name>ATP</name>
        <dbReference type="ChEBI" id="CHEBI:30616"/>
    </ligand>
</feature>
<dbReference type="PANTHER" id="PTHR45900">
    <property type="entry name" value="RECA"/>
    <property type="match status" value="1"/>
</dbReference>
<dbReference type="GO" id="GO:0006281">
    <property type="term" value="P:DNA repair"/>
    <property type="evidence" value="ECO:0007669"/>
    <property type="project" value="UniProtKB-UniRule"/>
</dbReference>
<evidence type="ECO:0000256" key="10">
    <source>
        <dbReference type="SAM" id="MobiDB-lite"/>
    </source>
</evidence>